<dbReference type="AlphaFoldDB" id="A0A9W7IT48"/>
<dbReference type="PANTHER" id="PTHR34554:SF1">
    <property type="entry name" value="ALANINE-TRNA LIGASE"/>
    <property type="match status" value="1"/>
</dbReference>
<evidence type="ECO:0000313" key="3">
    <source>
        <dbReference type="Proteomes" id="UP001165190"/>
    </source>
</evidence>
<comment type="caution">
    <text evidence="2">The sequence shown here is derived from an EMBL/GenBank/DDBJ whole genome shotgun (WGS) entry which is preliminary data.</text>
</comment>
<evidence type="ECO:0000256" key="1">
    <source>
        <dbReference type="SAM" id="MobiDB-lite"/>
    </source>
</evidence>
<gene>
    <name evidence="2" type="ORF">HRI_003828200</name>
</gene>
<feature type="compositionally biased region" description="Pro residues" evidence="1">
    <location>
        <begin position="13"/>
        <end position="26"/>
    </location>
</feature>
<feature type="region of interest" description="Disordered" evidence="1">
    <location>
        <begin position="1"/>
        <end position="30"/>
    </location>
</feature>
<keyword evidence="3" id="KW-1185">Reference proteome</keyword>
<dbReference type="InterPro" id="IPR053284">
    <property type="entry name" value="RGS1-HXK1_interactor"/>
</dbReference>
<reference evidence="2" key="1">
    <citation type="submission" date="2023-05" db="EMBL/GenBank/DDBJ databases">
        <title>Genome and transcriptome analyses reveal genes involved in the formation of fine ridges on petal epidermal cells in Hibiscus trionum.</title>
        <authorList>
            <person name="Koshimizu S."/>
            <person name="Masuda S."/>
            <person name="Ishii T."/>
            <person name="Shirasu K."/>
            <person name="Hoshino A."/>
            <person name="Arita M."/>
        </authorList>
    </citation>
    <scope>NUCLEOTIDE SEQUENCE</scope>
    <source>
        <strain evidence="2">Hamamatsu line</strain>
    </source>
</reference>
<sequence length="131" mass="14265">MATVSESPEDRPNPSPPASPPTPLPSDAPFNTEWNFTQVTPWIDYAVEQAVLYQKIIDGLEASRSRLTEIRSTSSAQTIDSLKDVKLQLGVCEDIAFDKVKEWITIAASNPLITGGTAFGLGFLLLKSMVL</sequence>
<organism evidence="2 3">
    <name type="scientific">Hibiscus trionum</name>
    <name type="common">Flower of an hour</name>
    <dbReference type="NCBI Taxonomy" id="183268"/>
    <lineage>
        <taxon>Eukaryota</taxon>
        <taxon>Viridiplantae</taxon>
        <taxon>Streptophyta</taxon>
        <taxon>Embryophyta</taxon>
        <taxon>Tracheophyta</taxon>
        <taxon>Spermatophyta</taxon>
        <taxon>Magnoliopsida</taxon>
        <taxon>eudicotyledons</taxon>
        <taxon>Gunneridae</taxon>
        <taxon>Pentapetalae</taxon>
        <taxon>rosids</taxon>
        <taxon>malvids</taxon>
        <taxon>Malvales</taxon>
        <taxon>Malvaceae</taxon>
        <taxon>Malvoideae</taxon>
        <taxon>Hibiscus</taxon>
    </lineage>
</organism>
<dbReference type="Proteomes" id="UP001165190">
    <property type="component" value="Unassembled WGS sequence"/>
</dbReference>
<name>A0A9W7IT48_HIBTR</name>
<accession>A0A9W7IT48</accession>
<evidence type="ECO:0000313" key="2">
    <source>
        <dbReference type="EMBL" id="GMJ01590.1"/>
    </source>
</evidence>
<protein>
    <submittedName>
        <fullName evidence="2">Uncharacterized protein</fullName>
    </submittedName>
</protein>
<proteinExistence type="predicted"/>
<dbReference type="OrthoDB" id="1907298at2759"/>
<dbReference type="PANTHER" id="PTHR34554">
    <property type="entry name" value="RGS1-HXK1-INTERACTING PROTEIN 1"/>
    <property type="match status" value="1"/>
</dbReference>
<dbReference type="EMBL" id="BSYR01000035">
    <property type="protein sequence ID" value="GMJ01590.1"/>
    <property type="molecule type" value="Genomic_DNA"/>
</dbReference>